<dbReference type="PANTHER" id="PTHR47169">
    <property type="entry name" value="OS01G0541250 PROTEIN"/>
    <property type="match status" value="1"/>
</dbReference>
<dbReference type="Gene3D" id="3.30.420.10">
    <property type="entry name" value="Ribonuclease H-like superfamily/Ribonuclease H"/>
    <property type="match status" value="1"/>
</dbReference>
<dbReference type="GO" id="GO:0003676">
    <property type="term" value="F:nucleic acid binding"/>
    <property type="evidence" value="ECO:0007669"/>
    <property type="project" value="InterPro"/>
</dbReference>
<comment type="caution">
    <text evidence="1">The sequence shown here is derived from an EMBL/GenBank/DDBJ whole genome shotgun (WGS) entry which is preliminary data.</text>
</comment>
<dbReference type="Proteomes" id="UP000469452">
    <property type="component" value="Unassembled WGS sequence"/>
</dbReference>
<name>A0A6A4ZAL0_APHAT</name>
<dbReference type="VEuPathDB" id="FungiDB:H257_05235"/>
<protein>
    <recommendedName>
        <fullName evidence="3">Tc1-like transposase DDE domain-containing protein</fullName>
    </recommendedName>
</protein>
<gene>
    <name evidence="1" type="ORF">AaE_013625</name>
</gene>
<sequence length="358" mass="41383">NFNRKRTAEEIELAVRAVPYMARQTLRSLAAHSRIPKTTLVRHMKEVKTLKAKSSYSKPLLTEDNQRLRVEHALSFLSQSSKNPIFSNMYNYVHVDEKWFFFTTVKKRFYAYSDEVLPLRSLKSKRFITKVMFLAAVARPRYDFHKKSYFDGKLGIWPFIERVPAQRGSKHRPKGTIITVPQNVNSDIYRETILHKVVPAIKSKFPLPDQNKIIYLQQDNASPHNCVTSQLLLQHGVIGIEAANQPPNSPDFNVLDLGYFNSIQSLQHQKHSRTIDELIENTESSYDELPMETLSKTFITLQKVMEKTLETFGTNDYKIPHMNKNAIKDLTLYNVRCDPSVHKNAVAFLSQRPLNSQT</sequence>
<accession>A0A6A4ZAL0</accession>
<evidence type="ECO:0008006" key="3">
    <source>
        <dbReference type="Google" id="ProtNLM"/>
    </source>
</evidence>
<evidence type="ECO:0000313" key="1">
    <source>
        <dbReference type="EMBL" id="KAF0707394.1"/>
    </source>
</evidence>
<dbReference type="InterPro" id="IPR036397">
    <property type="entry name" value="RNaseH_sf"/>
</dbReference>
<dbReference type="EMBL" id="VJMI01019429">
    <property type="protein sequence ID" value="KAF0707394.1"/>
    <property type="molecule type" value="Genomic_DNA"/>
</dbReference>
<proteinExistence type="predicted"/>
<reference evidence="1 2" key="1">
    <citation type="submission" date="2019-06" db="EMBL/GenBank/DDBJ databases">
        <title>Genomics analysis of Aphanomyces spp. identifies a new class of oomycete effector associated with host adaptation.</title>
        <authorList>
            <person name="Gaulin E."/>
        </authorList>
    </citation>
    <scope>NUCLEOTIDE SEQUENCE [LARGE SCALE GENOMIC DNA]</scope>
    <source>
        <strain evidence="1 2">E</strain>
    </source>
</reference>
<dbReference type="AlphaFoldDB" id="A0A6A4ZAL0"/>
<organism evidence="1 2">
    <name type="scientific">Aphanomyces astaci</name>
    <name type="common">Crayfish plague agent</name>
    <dbReference type="NCBI Taxonomy" id="112090"/>
    <lineage>
        <taxon>Eukaryota</taxon>
        <taxon>Sar</taxon>
        <taxon>Stramenopiles</taxon>
        <taxon>Oomycota</taxon>
        <taxon>Saprolegniomycetes</taxon>
        <taxon>Saprolegniales</taxon>
        <taxon>Verrucalvaceae</taxon>
        <taxon>Aphanomyces</taxon>
    </lineage>
</organism>
<dbReference type="PANTHER" id="PTHR47169:SF2">
    <property type="entry name" value="OS01G0541250 PROTEIN"/>
    <property type="match status" value="1"/>
</dbReference>
<feature type="non-terminal residue" evidence="1">
    <location>
        <position position="1"/>
    </location>
</feature>
<evidence type="ECO:0000313" key="2">
    <source>
        <dbReference type="Proteomes" id="UP000469452"/>
    </source>
</evidence>